<keyword evidence="8" id="KW-0963">Cytoplasm</keyword>
<dbReference type="Pfam" id="PF02224">
    <property type="entry name" value="Cytidylate_kin"/>
    <property type="match status" value="1"/>
</dbReference>
<sequence>MVMQQDGDSDRINIAIDGPAGAGKSTVARKVAEQLDYIYIDTGAMYRAVTLSAQRAEIEPRDGDKLAAHARTLDIKLAPGANGQAVFLNGENITDLIRSREVTLAVSHVAANETVRDLLGKLQRQLAVSKGVVMDGRDIGSHVLPNAELKIFLTASVQERALRRYKETADTQSITLEQLEQEIANRDRLDEQREISPLICAKDAIVLDSTSMSIDEVAATIVKLSRTKLAEAK</sequence>
<evidence type="ECO:0000256" key="2">
    <source>
        <dbReference type="ARBA" id="ARBA00022679"/>
    </source>
</evidence>
<dbReference type="RefSeq" id="WP_284239792.1">
    <property type="nucleotide sequence ID" value="NZ_BSSQ01000014.1"/>
</dbReference>
<keyword evidence="11" id="KW-1185">Reference proteome</keyword>
<evidence type="ECO:0000256" key="7">
    <source>
        <dbReference type="ARBA" id="ARBA00048478"/>
    </source>
</evidence>
<proteinExistence type="inferred from homology"/>
<evidence type="ECO:0000259" key="9">
    <source>
        <dbReference type="Pfam" id="PF02224"/>
    </source>
</evidence>
<keyword evidence="2 8" id="KW-0808">Transferase</keyword>
<evidence type="ECO:0000256" key="6">
    <source>
        <dbReference type="ARBA" id="ARBA00047615"/>
    </source>
</evidence>
<evidence type="ECO:0000256" key="5">
    <source>
        <dbReference type="ARBA" id="ARBA00022840"/>
    </source>
</evidence>
<evidence type="ECO:0000256" key="3">
    <source>
        <dbReference type="ARBA" id="ARBA00022741"/>
    </source>
</evidence>
<comment type="similarity">
    <text evidence="1 8">Belongs to the cytidylate kinase family. Type 1 subfamily.</text>
</comment>
<evidence type="ECO:0000256" key="4">
    <source>
        <dbReference type="ARBA" id="ARBA00022777"/>
    </source>
</evidence>
<keyword evidence="4 8" id="KW-0418">Kinase</keyword>
<evidence type="ECO:0000256" key="8">
    <source>
        <dbReference type="HAMAP-Rule" id="MF_00238"/>
    </source>
</evidence>
<reference evidence="10 11" key="1">
    <citation type="submission" date="2023-03" db="EMBL/GenBank/DDBJ databases">
        <title>Draft genome sequence of the bacteria which degrade cell wall of Tricholomamatutake.</title>
        <authorList>
            <person name="Konishi Y."/>
            <person name="Fukuta Y."/>
            <person name="Shirasaka N."/>
        </authorList>
    </citation>
    <scope>NUCLEOTIDE SEQUENCE [LARGE SCALE GENOMIC DNA]</scope>
    <source>
        <strain evidence="11">mu1</strain>
    </source>
</reference>
<keyword evidence="5 8" id="KW-0067">ATP-binding</keyword>
<gene>
    <name evidence="8 10" type="primary">cmk</name>
    <name evidence="10" type="ORF">MU1_33490</name>
</gene>
<dbReference type="GO" id="GO:0016301">
    <property type="term" value="F:kinase activity"/>
    <property type="evidence" value="ECO:0007669"/>
    <property type="project" value="UniProtKB-KW"/>
</dbReference>
<keyword evidence="3 8" id="KW-0547">Nucleotide-binding</keyword>
<dbReference type="NCBIfam" id="TIGR00017">
    <property type="entry name" value="cmk"/>
    <property type="match status" value="1"/>
</dbReference>
<dbReference type="HAMAP" id="MF_00238">
    <property type="entry name" value="Cytidyl_kinase_type1"/>
    <property type="match status" value="1"/>
</dbReference>
<name>A0ABQ6GDH4_9BACL</name>
<comment type="catalytic activity">
    <reaction evidence="7 8">
        <text>CMP + ATP = CDP + ADP</text>
        <dbReference type="Rhea" id="RHEA:11600"/>
        <dbReference type="ChEBI" id="CHEBI:30616"/>
        <dbReference type="ChEBI" id="CHEBI:58069"/>
        <dbReference type="ChEBI" id="CHEBI:60377"/>
        <dbReference type="ChEBI" id="CHEBI:456216"/>
        <dbReference type="EC" id="2.7.4.25"/>
    </reaction>
</comment>
<organism evidence="10 11">
    <name type="scientific">Paenibacillus glycanilyticus</name>
    <dbReference type="NCBI Taxonomy" id="126569"/>
    <lineage>
        <taxon>Bacteria</taxon>
        <taxon>Bacillati</taxon>
        <taxon>Bacillota</taxon>
        <taxon>Bacilli</taxon>
        <taxon>Bacillales</taxon>
        <taxon>Paenibacillaceae</taxon>
        <taxon>Paenibacillus</taxon>
    </lineage>
</organism>
<dbReference type="Gene3D" id="3.40.50.300">
    <property type="entry name" value="P-loop containing nucleotide triphosphate hydrolases"/>
    <property type="match status" value="1"/>
</dbReference>
<protein>
    <recommendedName>
        <fullName evidence="8">Cytidylate kinase</fullName>
        <shortName evidence="8">CK</shortName>
        <ecNumber evidence="8">2.7.4.25</ecNumber>
    </recommendedName>
    <alternativeName>
        <fullName evidence="8">Cytidine monophosphate kinase</fullName>
        <shortName evidence="8">CMP kinase</shortName>
    </alternativeName>
</protein>
<dbReference type="InterPro" id="IPR011994">
    <property type="entry name" value="Cytidylate_kinase_dom"/>
</dbReference>
<feature type="domain" description="Cytidylate kinase" evidence="9">
    <location>
        <begin position="14"/>
        <end position="225"/>
    </location>
</feature>
<comment type="caution">
    <text evidence="10">The sequence shown here is derived from an EMBL/GenBank/DDBJ whole genome shotgun (WGS) entry which is preliminary data.</text>
</comment>
<evidence type="ECO:0000256" key="1">
    <source>
        <dbReference type="ARBA" id="ARBA00009427"/>
    </source>
</evidence>
<comment type="subcellular location">
    <subcellularLocation>
        <location evidence="8">Cytoplasm</location>
    </subcellularLocation>
</comment>
<evidence type="ECO:0000313" key="10">
    <source>
        <dbReference type="EMBL" id="GLX69004.1"/>
    </source>
</evidence>
<dbReference type="InterPro" id="IPR003136">
    <property type="entry name" value="Cytidylate_kin"/>
</dbReference>
<dbReference type="PANTHER" id="PTHR21299">
    <property type="entry name" value="CYTIDYLATE KINASE/PANTOATE-BETA-ALANINE LIGASE"/>
    <property type="match status" value="1"/>
</dbReference>
<evidence type="ECO:0000313" key="11">
    <source>
        <dbReference type="Proteomes" id="UP001157114"/>
    </source>
</evidence>
<dbReference type="InterPro" id="IPR027417">
    <property type="entry name" value="P-loop_NTPase"/>
</dbReference>
<dbReference type="PANTHER" id="PTHR21299:SF2">
    <property type="entry name" value="CYTIDYLATE KINASE"/>
    <property type="match status" value="1"/>
</dbReference>
<comment type="catalytic activity">
    <reaction evidence="6 8">
        <text>dCMP + ATP = dCDP + ADP</text>
        <dbReference type="Rhea" id="RHEA:25094"/>
        <dbReference type="ChEBI" id="CHEBI:30616"/>
        <dbReference type="ChEBI" id="CHEBI:57566"/>
        <dbReference type="ChEBI" id="CHEBI:58593"/>
        <dbReference type="ChEBI" id="CHEBI:456216"/>
        <dbReference type="EC" id="2.7.4.25"/>
    </reaction>
</comment>
<feature type="binding site" evidence="8">
    <location>
        <begin position="18"/>
        <end position="26"/>
    </location>
    <ligand>
        <name>ATP</name>
        <dbReference type="ChEBI" id="CHEBI:30616"/>
    </ligand>
</feature>
<dbReference type="EC" id="2.7.4.25" evidence="8"/>
<dbReference type="Proteomes" id="UP001157114">
    <property type="component" value="Unassembled WGS sequence"/>
</dbReference>
<dbReference type="EMBL" id="BSSQ01000014">
    <property type="protein sequence ID" value="GLX69004.1"/>
    <property type="molecule type" value="Genomic_DNA"/>
</dbReference>
<dbReference type="CDD" id="cd02020">
    <property type="entry name" value="CMPK"/>
    <property type="match status" value="1"/>
</dbReference>
<dbReference type="SUPFAM" id="SSF52540">
    <property type="entry name" value="P-loop containing nucleoside triphosphate hydrolases"/>
    <property type="match status" value="1"/>
</dbReference>
<accession>A0ABQ6GDH4</accession>